<name>A0A3B0VF31_9ZZZZ</name>
<dbReference type="EC" id="4.1.3.38" evidence="1"/>
<dbReference type="Gene3D" id="3.30.470.10">
    <property type="match status" value="1"/>
</dbReference>
<organism evidence="1">
    <name type="scientific">hydrothermal vent metagenome</name>
    <dbReference type="NCBI Taxonomy" id="652676"/>
    <lineage>
        <taxon>unclassified sequences</taxon>
        <taxon>metagenomes</taxon>
        <taxon>ecological metagenomes</taxon>
    </lineage>
</organism>
<dbReference type="AlphaFoldDB" id="A0A3B0VF31"/>
<dbReference type="EMBL" id="UOET01000509">
    <property type="protein sequence ID" value="VAW30404.1"/>
    <property type="molecule type" value="Genomic_DNA"/>
</dbReference>
<sequence>MCRVLETIRYENGRCQNLNYHRQRMNYTRKVLFGLGNEIALEKAVQQAGKEQLILGNDGLFKCRVVYDSKIRDIRFLSYVLPQIRSLQLVKSDSIDYPFKYEDRSPLNRLFTLRGTADDILIVKNGLVTDTSFCNVLFFNGKQWLTPEQPLLRGTRRAALLEKEQIETAVIGVDDLHYFTKVRLINAMIRFEDQLDIPMEKVNRIFFNS</sequence>
<proteinExistence type="predicted"/>
<dbReference type="GO" id="GO:0008696">
    <property type="term" value="F:4-amino-4-deoxychorismate lyase activity"/>
    <property type="evidence" value="ECO:0007669"/>
    <property type="project" value="UniProtKB-EC"/>
</dbReference>
<dbReference type="InterPro" id="IPR043131">
    <property type="entry name" value="BCAT-like_N"/>
</dbReference>
<evidence type="ECO:0000313" key="1">
    <source>
        <dbReference type="EMBL" id="VAW30404.1"/>
    </source>
</evidence>
<dbReference type="InterPro" id="IPR001544">
    <property type="entry name" value="Aminotrans_IV"/>
</dbReference>
<reference evidence="1" key="1">
    <citation type="submission" date="2018-06" db="EMBL/GenBank/DDBJ databases">
        <authorList>
            <person name="Zhirakovskaya E."/>
        </authorList>
    </citation>
    <scope>NUCLEOTIDE SEQUENCE</scope>
</reference>
<dbReference type="InterPro" id="IPR043132">
    <property type="entry name" value="BCAT-like_C"/>
</dbReference>
<dbReference type="Pfam" id="PF01063">
    <property type="entry name" value="Aminotran_4"/>
    <property type="match status" value="1"/>
</dbReference>
<dbReference type="Gene3D" id="3.20.10.10">
    <property type="entry name" value="D-amino Acid Aminotransferase, subunit A, domain 2"/>
    <property type="match status" value="1"/>
</dbReference>
<dbReference type="SUPFAM" id="SSF56752">
    <property type="entry name" value="D-aminoacid aminotransferase-like PLP-dependent enzymes"/>
    <property type="match status" value="1"/>
</dbReference>
<dbReference type="InterPro" id="IPR036038">
    <property type="entry name" value="Aminotransferase-like"/>
</dbReference>
<gene>
    <name evidence="1" type="ORF">MNBD_BACTEROID07-1973</name>
</gene>
<keyword evidence="1" id="KW-0456">Lyase</keyword>
<protein>
    <submittedName>
        <fullName evidence="1">Aminodeoxychorismate lyase</fullName>
        <ecNumber evidence="1">4.1.3.38</ecNumber>
    </submittedName>
</protein>
<accession>A0A3B0VF31</accession>